<evidence type="ECO:0000313" key="5">
    <source>
        <dbReference type="EMBL" id="AKU99690.1"/>
    </source>
</evidence>
<dbReference type="Proteomes" id="UP000064967">
    <property type="component" value="Chromosome"/>
</dbReference>
<dbReference type="InterPro" id="IPR003593">
    <property type="entry name" value="AAA+_ATPase"/>
</dbReference>
<name>A0A0K1Q1M3_9BACT</name>
<dbReference type="GO" id="GO:0015697">
    <property type="term" value="P:quaternary ammonium group transport"/>
    <property type="evidence" value="ECO:0007669"/>
    <property type="project" value="UniProtKB-ARBA"/>
</dbReference>
<dbReference type="OrthoDB" id="9809450at2"/>
<dbReference type="GO" id="GO:0016887">
    <property type="term" value="F:ATP hydrolysis activity"/>
    <property type="evidence" value="ECO:0007669"/>
    <property type="project" value="InterPro"/>
</dbReference>
<dbReference type="InterPro" id="IPR050093">
    <property type="entry name" value="ABC_SmlMolc_Importer"/>
</dbReference>
<dbReference type="SUPFAM" id="SSF52540">
    <property type="entry name" value="P-loop containing nucleoside triphosphate hydrolases"/>
    <property type="match status" value="1"/>
</dbReference>
<evidence type="ECO:0000259" key="4">
    <source>
        <dbReference type="PROSITE" id="PS50893"/>
    </source>
</evidence>
<dbReference type="InterPro" id="IPR027417">
    <property type="entry name" value="P-loop_NTPase"/>
</dbReference>
<gene>
    <name evidence="5" type="ORF">AKJ09_06354</name>
</gene>
<reference evidence="5 6" key="1">
    <citation type="submission" date="2015-08" db="EMBL/GenBank/DDBJ databases">
        <authorList>
            <person name="Babu N.S."/>
            <person name="Beckwith C.J."/>
            <person name="Beseler K.G."/>
            <person name="Brison A."/>
            <person name="Carone J.V."/>
            <person name="Caskin T.P."/>
            <person name="Diamond M."/>
            <person name="Durham M.E."/>
            <person name="Foxe J.M."/>
            <person name="Go M."/>
            <person name="Henderson B.A."/>
            <person name="Jones I.B."/>
            <person name="McGettigan J.A."/>
            <person name="Micheletti S.J."/>
            <person name="Nasrallah M.E."/>
            <person name="Ortiz D."/>
            <person name="Piller C.R."/>
            <person name="Privatt S.R."/>
            <person name="Schneider S.L."/>
            <person name="Sharp S."/>
            <person name="Smith T.C."/>
            <person name="Stanton J.D."/>
            <person name="Ullery H.E."/>
            <person name="Wilson R.J."/>
            <person name="Serrano M.G."/>
            <person name="Buck G."/>
            <person name="Lee V."/>
            <person name="Wang Y."/>
            <person name="Carvalho R."/>
            <person name="Voegtly L."/>
            <person name="Shi R."/>
            <person name="Duckworth R."/>
            <person name="Johnson A."/>
            <person name="Loviza R."/>
            <person name="Walstead R."/>
            <person name="Shah Z."/>
            <person name="Kiflezghi M."/>
            <person name="Wade K."/>
            <person name="Ball S.L."/>
            <person name="Bradley K.W."/>
            <person name="Asai D.J."/>
            <person name="Bowman C.A."/>
            <person name="Russell D.A."/>
            <person name="Pope W.H."/>
            <person name="Jacobs-Sera D."/>
            <person name="Hendrix R.W."/>
            <person name="Hatfull G.F."/>
        </authorList>
    </citation>
    <scope>NUCLEOTIDE SEQUENCE [LARGE SCALE GENOMIC DNA]</scope>
    <source>
        <strain evidence="5 6">DSM 27648</strain>
    </source>
</reference>
<keyword evidence="2" id="KW-0547">Nucleotide-binding</keyword>
<dbReference type="PROSITE" id="PS50893">
    <property type="entry name" value="ABC_TRANSPORTER_2"/>
    <property type="match status" value="1"/>
</dbReference>
<dbReference type="PATRIC" id="fig|1391654.3.peg.6442"/>
<dbReference type="AlphaFoldDB" id="A0A0K1Q1M3"/>
<evidence type="ECO:0000256" key="1">
    <source>
        <dbReference type="ARBA" id="ARBA00022448"/>
    </source>
</evidence>
<dbReference type="Gene3D" id="3.40.50.300">
    <property type="entry name" value="P-loop containing nucleotide triphosphate hydrolases"/>
    <property type="match status" value="1"/>
</dbReference>
<sequence>MVSLEGVSKSFEGRAVIHRTSLQIGARERVALIGPSGCGKSTLLRMILGLVIPDTGTVTVGKVQVTEATAREVRRRIGYVIQDGGLFPHLTAEDNVTLVARLGGMPTERMRARVDELVDLAGLPKTLLARYPRALSGGERQRVGLMRALMLDPDVLLLDEPLGALDPIIRARLQEDLRTAFQRLGKSVVIVTHDMGEAAYLADSIAVMRDGRIVQQGGVRDLIDHPADPFVSEFVGAQRSLAGAIA</sequence>
<dbReference type="PANTHER" id="PTHR42781:SF4">
    <property type="entry name" value="SPERMIDINE_PUTRESCINE IMPORT ATP-BINDING PROTEIN POTA"/>
    <property type="match status" value="1"/>
</dbReference>
<dbReference type="FunFam" id="3.40.50.300:FF:000425">
    <property type="entry name" value="Probable ABC transporter, ATP-binding subunit"/>
    <property type="match status" value="1"/>
</dbReference>
<feature type="domain" description="ABC transporter" evidence="4">
    <location>
        <begin position="2"/>
        <end position="235"/>
    </location>
</feature>
<evidence type="ECO:0000313" key="6">
    <source>
        <dbReference type="Proteomes" id="UP000064967"/>
    </source>
</evidence>
<organism evidence="5 6">
    <name type="scientific">Labilithrix luteola</name>
    <dbReference type="NCBI Taxonomy" id="1391654"/>
    <lineage>
        <taxon>Bacteria</taxon>
        <taxon>Pseudomonadati</taxon>
        <taxon>Myxococcota</taxon>
        <taxon>Polyangia</taxon>
        <taxon>Polyangiales</taxon>
        <taxon>Labilitrichaceae</taxon>
        <taxon>Labilithrix</taxon>
    </lineage>
</organism>
<proteinExistence type="predicted"/>
<evidence type="ECO:0000256" key="3">
    <source>
        <dbReference type="ARBA" id="ARBA00022840"/>
    </source>
</evidence>
<dbReference type="STRING" id="1391654.AKJ09_06354"/>
<dbReference type="SMART" id="SM00382">
    <property type="entry name" value="AAA"/>
    <property type="match status" value="1"/>
</dbReference>
<dbReference type="EMBL" id="CP012333">
    <property type="protein sequence ID" value="AKU99690.1"/>
    <property type="molecule type" value="Genomic_DNA"/>
</dbReference>
<dbReference type="GO" id="GO:0005524">
    <property type="term" value="F:ATP binding"/>
    <property type="evidence" value="ECO:0007669"/>
    <property type="project" value="UniProtKB-KW"/>
</dbReference>
<keyword evidence="3" id="KW-0067">ATP-binding</keyword>
<dbReference type="RefSeq" id="WP_146651106.1">
    <property type="nucleotide sequence ID" value="NZ_CP012333.1"/>
</dbReference>
<dbReference type="PANTHER" id="PTHR42781">
    <property type="entry name" value="SPERMIDINE/PUTRESCINE IMPORT ATP-BINDING PROTEIN POTA"/>
    <property type="match status" value="1"/>
</dbReference>
<keyword evidence="6" id="KW-1185">Reference proteome</keyword>
<dbReference type="Pfam" id="PF00005">
    <property type="entry name" value="ABC_tran"/>
    <property type="match status" value="1"/>
</dbReference>
<evidence type="ECO:0000256" key="2">
    <source>
        <dbReference type="ARBA" id="ARBA00022741"/>
    </source>
</evidence>
<keyword evidence="1" id="KW-0813">Transport</keyword>
<dbReference type="KEGG" id="llu:AKJ09_06354"/>
<protein>
    <submittedName>
        <fullName evidence="5">L-proline glycine betaine ABC transport system permease protein ProV</fullName>
    </submittedName>
</protein>
<dbReference type="InterPro" id="IPR003439">
    <property type="entry name" value="ABC_transporter-like_ATP-bd"/>
</dbReference>
<accession>A0A0K1Q1M3</accession>